<feature type="signal peptide" evidence="3">
    <location>
        <begin position="1"/>
        <end position="23"/>
    </location>
</feature>
<dbReference type="Proteomes" id="UP000281468">
    <property type="component" value="Unassembled WGS sequence"/>
</dbReference>
<dbReference type="InterPro" id="IPR019826">
    <property type="entry name" value="Carboxylesterase_B_AS"/>
</dbReference>
<dbReference type="SUPFAM" id="SSF53474">
    <property type="entry name" value="alpha/beta-Hydrolases"/>
    <property type="match status" value="1"/>
</dbReference>
<feature type="chain" id="PRO_5017847121" description="Carboxylic ester hydrolase" evidence="3">
    <location>
        <begin position="24"/>
        <end position="679"/>
    </location>
</feature>
<dbReference type="GO" id="GO:0016787">
    <property type="term" value="F:hydrolase activity"/>
    <property type="evidence" value="ECO:0007669"/>
    <property type="project" value="UniProtKB-KW"/>
</dbReference>
<dbReference type="EC" id="3.1.1.-" evidence="3"/>
<comment type="caution">
    <text evidence="5">The sequence shown here is derived from an EMBL/GenBank/DDBJ whole genome shotgun (WGS) entry which is preliminary data.</text>
</comment>
<evidence type="ECO:0000313" key="6">
    <source>
        <dbReference type="Proteomes" id="UP000281468"/>
    </source>
</evidence>
<evidence type="ECO:0000259" key="4">
    <source>
        <dbReference type="Pfam" id="PF00135"/>
    </source>
</evidence>
<reference evidence="5 6" key="1">
    <citation type="journal article" date="2018" name="BMC Genomics">
        <title>Genomic evidence for intraspecific hybridization in a clonal and extremely halotolerant yeast.</title>
        <authorList>
            <person name="Gostincar C."/>
            <person name="Stajich J.E."/>
            <person name="Zupancic J."/>
            <person name="Zalar P."/>
            <person name="Gunde-Cimerman N."/>
        </authorList>
    </citation>
    <scope>NUCLEOTIDE SEQUENCE [LARGE SCALE GENOMIC DNA]</scope>
    <source>
        <strain evidence="5 6">EXF-171</strain>
    </source>
</reference>
<dbReference type="PROSITE" id="PS00122">
    <property type="entry name" value="CARBOXYLESTERASE_B_1"/>
    <property type="match status" value="1"/>
</dbReference>
<gene>
    <name evidence="5" type="ORF">D0862_02751</name>
</gene>
<name>A0A3M7HFT6_HORWE</name>
<comment type="similarity">
    <text evidence="1 3">Belongs to the type-B carboxylesterase/lipase family.</text>
</comment>
<protein>
    <recommendedName>
        <fullName evidence="3">Carboxylic ester hydrolase</fullName>
        <ecNumber evidence="3">3.1.1.-</ecNumber>
    </recommendedName>
</protein>
<evidence type="ECO:0000313" key="5">
    <source>
        <dbReference type="EMBL" id="RMZ12078.1"/>
    </source>
</evidence>
<keyword evidence="3" id="KW-0732">Signal</keyword>
<dbReference type="AlphaFoldDB" id="A0A3M7HFT6"/>
<evidence type="ECO:0000256" key="3">
    <source>
        <dbReference type="RuleBase" id="RU361235"/>
    </source>
</evidence>
<evidence type="ECO:0000256" key="2">
    <source>
        <dbReference type="ARBA" id="ARBA00022801"/>
    </source>
</evidence>
<dbReference type="InterPro" id="IPR029058">
    <property type="entry name" value="AB_hydrolase_fold"/>
</dbReference>
<dbReference type="Gene3D" id="3.40.50.1820">
    <property type="entry name" value="alpha/beta hydrolase"/>
    <property type="match status" value="2"/>
</dbReference>
<dbReference type="InterPro" id="IPR002018">
    <property type="entry name" value="CarbesteraseB"/>
</dbReference>
<feature type="domain" description="Carboxylesterase type B" evidence="4">
    <location>
        <begin position="195"/>
        <end position="383"/>
    </location>
</feature>
<dbReference type="PANTHER" id="PTHR43142">
    <property type="entry name" value="CARBOXYLIC ESTER HYDROLASE"/>
    <property type="match status" value="1"/>
</dbReference>
<organism evidence="5 6">
    <name type="scientific">Hortaea werneckii</name>
    <name type="common">Black yeast</name>
    <name type="synonym">Cladosporium werneckii</name>
    <dbReference type="NCBI Taxonomy" id="91943"/>
    <lineage>
        <taxon>Eukaryota</taxon>
        <taxon>Fungi</taxon>
        <taxon>Dikarya</taxon>
        <taxon>Ascomycota</taxon>
        <taxon>Pezizomycotina</taxon>
        <taxon>Dothideomycetes</taxon>
        <taxon>Dothideomycetidae</taxon>
        <taxon>Mycosphaerellales</taxon>
        <taxon>Teratosphaeriaceae</taxon>
        <taxon>Hortaea</taxon>
    </lineage>
</organism>
<dbReference type="PANTHER" id="PTHR43142:SF3">
    <property type="entry name" value="PUTATIVE (AFU_ORTHOLOGUE AFUA_3G09070)-RELATED"/>
    <property type="match status" value="1"/>
</dbReference>
<dbReference type="VEuPathDB" id="FungiDB:BTJ68_06535"/>
<keyword evidence="2 3" id="KW-0378">Hydrolase</keyword>
<proteinExistence type="inferred from homology"/>
<dbReference type="Pfam" id="PF00135">
    <property type="entry name" value="COesterase"/>
    <property type="match status" value="1"/>
</dbReference>
<evidence type="ECO:0000256" key="1">
    <source>
        <dbReference type="ARBA" id="ARBA00005964"/>
    </source>
</evidence>
<sequence>MMWHSLPFHLSFLPITMLGSTTGALAVGLLATAVSASPLIESRGEATVSNAKTSLTLLYQNNLNSSDDANHIGAILLDPMTASNAAAACSNIGESLLSQAALENHSSDFFHQLAYLEYSGRYHPFQQFLIEDAVVSPTVFGTLKYHGKARGHRKLPVLCTQSSTSNALTSAAANASTELTIASTGNNYVGFRNQKSFRFLGVPYATPPARFEYSTLYSQTGQTIQATSYSQDCAQNFDDNSGESCLFLNIQTPFIPKAGSKKGLKPVLFSIHGGGFTGGSGANAGMDGGNLASREDIVSVEINYRLSTLGFLAIPGTDINGNYGIGDQLTALRWVKENIANFGGDPDQVTIIGGSAGAGSVRALLGSPPAIDENLFVAAVAQSNLGGGEDLGLGGNYDTLVGLPTVARYVVQDGTIVNTEQLIVSTKNGSTAHVPVIFGTTDNDGASFSTYPSVNVTSESQGLQLGLGISEYYAQSIIDSGLFPIYHTGNLTLDSFNVTQRVATDNTFRCIDEATVYAGVETGAFPKAYYYTFDRTFAGYDPNNLGASGLSSGPVTPGYPYGNPNLPYFRLHGSETGFTYGNQSPLRDADDLYASQLISGYFAAFTKTQDPNPPLSYLIARGYVTETAGVKKSGPWVPVHGENGPSKMLNFPAPTVEFPDMPQCAFLNYSISYYLDGGS</sequence>
<accession>A0A3M7HFT6</accession>
<dbReference type="EMBL" id="QWIQ01000054">
    <property type="protein sequence ID" value="RMZ12078.1"/>
    <property type="molecule type" value="Genomic_DNA"/>
</dbReference>